<sequence length="151" mass="17716">MNSRFDRIANRGNLSEEELRVKNDIDKTLEYIERLSFSIERKSRSIMSDLTKLGDIDTDFYEHVGDIAVEALLNVKTPLKSTKPIESTSRKRSEKPSSTKMRYTPKKLRENCPKIKFKHAAYLKQNEFRECQLDSCFCDTRKTSEDSFFLF</sequence>
<feature type="region of interest" description="Disordered" evidence="1">
    <location>
        <begin position="82"/>
        <end position="105"/>
    </location>
</feature>
<organism evidence="2 3">
    <name type="scientific">Cichlidogyrus casuarinus</name>
    <dbReference type="NCBI Taxonomy" id="1844966"/>
    <lineage>
        <taxon>Eukaryota</taxon>
        <taxon>Metazoa</taxon>
        <taxon>Spiralia</taxon>
        <taxon>Lophotrochozoa</taxon>
        <taxon>Platyhelminthes</taxon>
        <taxon>Monogenea</taxon>
        <taxon>Monopisthocotylea</taxon>
        <taxon>Dactylogyridea</taxon>
        <taxon>Ancyrocephalidae</taxon>
        <taxon>Cichlidogyrus</taxon>
    </lineage>
</organism>
<comment type="caution">
    <text evidence="2">The sequence shown here is derived from an EMBL/GenBank/DDBJ whole genome shotgun (WGS) entry which is preliminary data.</text>
</comment>
<dbReference type="AlphaFoldDB" id="A0ABD2PXK6"/>
<evidence type="ECO:0000313" key="3">
    <source>
        <dbReference type="Proteomes" id="UP001626550"/>
    </source>
</evidence>
<evidence type="ECO:0000256" key="1">
    <source>
        <dbReference type="SAM" id="MobiDB-lite"/>
    </source>
</evidence>
<feature type="compositionally biased region" description="Basic and acidic residues" evidence="1">
    <location>
        <begin position="88"/>
        <end position="97"/>
    </location>
</feature>
<reference evidence="2 3" key="1">
    <citation type="submission" date="2024-11" db="EMBL/GenBank/DDBJ databases">
        <title>Adaptive evolution of stress response genes in parasites aligns with host niche diversity.</title>
        <authorList>
            <person name="Hahn C."/>
            <person name="Resl P."/>
        </authorList>
    </citation>
    <scope>NUCLEOTIDE SEQUENCE [LARGE SCALE GENOMIC DNA]</scope>
    <source>
        <strain evidence="2">EGGRZ-B1_66</strain>
        <tissue evidence="2">Body</tissue>
    </source>
</reference>
<keyword evidence="3" id="KW-1185">Reference proteome</keyword>
<protein>
    <submittedName>
        <fullName evidence="2">Uncharacterized protein</fullName>
    </submittedName>
</protein>
<accession>A0ABD2PXK6</accession>
<evidence type="ECO:0000313" key="2">
    <source>
        <dbReference type="EMBL" id="KAL3312149.1"/>
    </source>
</evidence>
<gene>
    <name evidence="2" type="ORF">Ciccas_009265</name>
</gene>
<dbReference type="Proteomes" id="UP001626550">
    <property type="component" value="Unassembled WGS sequence"/>
</dbReference>
<name>A0ABD2PXK6_9PLAT</name>
<dbReference type="EMBL" id="JBJKFK010001829">
    <property type="protein sequence ID" value="KAL3312149.1"/>
    <property type="molecule type" value="Genomic_DNA"/>
</dbReference>
<proteinExistence type="predicted"/>